<feature type="domain" description="Protein kinase" evidence="4">
    <location>
        <begin position="2182"/>
        <end position="2356"/>
    </location>
</feature>
<dbReference type="OrthoDB" id="120976at2759"/>
<dbReference type="SUPFAM" id="SSF56112">
    <property type="entry name" value="Protein kinase-like (PK-like)"/>
    <property type="match status" value="1"/>
</dbReference>
<feature type="region of interest" description="Disordered" evidence="3">
    <location>
        <begin position="1541"/>
        <end position="1572"/>
    </location>
</feature>
<dbReference type="Proteomes" id="UP000006643">
    <property type="component" value="Unassembled WGS sequence"/>
</dbReference>
<dbReference type="PANTHER" id="PTHR24114">
    <property type="entry name" value="LEUCINE RICH REPEAT FAMILY PROTEIN"/>
    <property type="match status" value="1"/>
</dbReference>
<dbReference type="Pfam" id="PF00069">
    <property type="entry name" value="Pkinase"/>
    <property type="match status" value="1"/>
</dbReference>
<dbReference type="InterPro" id="IPR011009">
    <property type="entry name" value="Kinase-like_dom_sf"/>
</dbReference>
<dbReference type="KEGG" id="pif:PITG_17012"/>
<feature type="region of interest" description="Disordered" evidence="3">
    <location>
        <begin position="916"/>
        <end position="939"/>
    </location>
</feature>
<dbReference type="PROSITE" id="PS50005">
    <property type="entry name" value="TPR"/>
    <property type="match status" value="1"/>
</dbReference>
<dbReference type="GO" id="GO:0005509">
    <property type="term" value="F:calcium ion binding"/>
    <property type="evidence" value="ECO:0007669"/>
    <property type="project" value="InterPro"/>
</dbReference>
<name>D0NUL1_PHYIT</name>
<dbReference type="InterPro" id="IPR032675">
    <property type="entry name" value="LRR_dom_sf"/>
</dbReference>
<dbReference type="GO" id="GO:0004672">
    <property type="term" value="F:protein kinase activity"/>
    <property type="evidence" value="ECO:0007669"/>
    <property type="project" value="InterPro"/>
</dbReference>
<dbReference type="HOGENOM" id="CLU_229639_0_0_1"/>
<evidence type="ECO:0000259" key="4">
    <source>
        <dbReference type="PROSITE" id="PS50011"/>
    </source>
</evidence>
<dbReference type="InterPro" id="IPR016024">
    <property type="entry name" value="ARM-type_fold"/>
</dbReference>
<dbReference type="InParanoid" id="D0NUL1"/>
<reference evidence="7" key="1">
    <citation type="journal article" date="2009" name="Nature">
        <title>Genome sequence and analysis of the Irish potato famine pathogen Phytophthora infestans.</title>
        <authorList>
            <consortium name="The Broad Institute Genome Sequencing Platform"/>
            <person name="Haas B.J."/>
            <person name="Kamoun S."/>
            <person name="Zody M.C."/>
            <person name="Jiang R.H."/>
            <person name="Handsaker R.E."/>
            <person name="Cano L.M."/>
            <person name="Grabherr M."/>
            <person name="Kodira C.D."/>
            <person name="Raffaele S."/>
            <person name="Torto-Alalibo T."/>
            <person name="Bozkurt T.O."/>
            <person name="Ah-Fong A.M."/>
            <person name="Alvarado L."/>
            <person name="Anderson V.L."/>
            <person name="Armstrong M.R."/>
            <person name="Avrova A."/>
            <person name="Baxter L."/>
            <person name="Beynon J."/>
            <person name="Boevink P.C."/>
            <person name="Bollmann S.R."/>
            <person name="Bos J.I."/>
            <person name="Bulone V."/>
            <person name="Cai G."/>
            <person name="Cakir C."/>
            <person name="Carrington J.C."/>
            <person name="Chawner M."/>
            <person name="Conti L."/>
            <person name="Costanzo S."/>
            <person name="Ewan R."/>
            <person name="Fahlgren N."/>
            <person name="Fischbach M.A."/>
            <person name="Fugelstad J."/>
            <person name="Gilroy E.M."/>
            <person name="Gnerre S."/>
            <person name="Green P.J."/>
            <person name="Grenville-Briggs L.J."/>
            <person name="Griffith J."/>
            <person name="Grunwald N.J."/>
            <person name="Horn K."/>
            <person name="Horner N.R."/>
            <person name="Hu C.H."/>
            <person name="Huitema E."/>
            <person name="Jeong D.H."/>
            <person name="Jones A.M."/>
            <person name="Jones J.D."/>
            <person name="Jones R.W."/>
            <person name="Karlsson E.K."/>
            <person name="Kunjeti S.G."/>
            <person name="Lamour K."/>
            <person name="Liu Z."/>
            <person name="Ma L."/>
            <person name="Maclean D."/>
            <person name="Chibucos M.C."/>
            <person name="McDonald H."/>
            <person name="McWalters J."/>
            <person name="Meijer H.J."/>
            <person name="Morgan W."/>
            <person name="Morris P.F."/>
            <person name="Munro C.A."/>
            <person name="O'Neill K."/>
            <person name="Ospina-Giraldo M."/>
            <person name="Pinzon A."/>
            <person name="Pritchard L."/>
            <person name="Ramsahoye B."/>
            <person name="Ren Q."/>
            <person name="Restrepo S."/>
            <person name="Roy S."/>
            <person name="Sadanandom A."/>
            <person name="Savidor A."/>
            <person name="Schornack S."/>
            <person name="Schwartz D.C."/>
            <person name="Schumann U.D."/>
            <person name="Schwessinger B."/>
            <person name="Seyer L."/>
            <person name="Sharpe T."/>
            <person name="Silvar C."/>
            <person name="Song J."/>
            <person name="Studholme D.J."/>
            <person name="Sykes S."/>
            <person name="Thines M."/>
            <person name="van de Vondervoort P.J."/>
            <person name="Phuntumart V."/>
            <person name="Wawra S."/>
            <person name="Weide R."/>
            <person name="Win J."/>
            <person name="Young C."/>
            <person name="Zhou S."/>
            <person name="Fry W."/>
            <person name="Meyers B.C."/>
            <person name="van West P."/>
            <person name="Ristaino J."/>
            <person name="Govers F."/>
            <person name="Birch P.R."/>
            <person name="Whisson S.C."/>
            <person name="Judelson H.S."/>
            <person name="Nusbaum C."/>
        </authorList>
    </citation>
    <scope>NUCLEOTIDE SEQUENCE [LARGE SCALE GENOMIC DNA]</scope>
    <source>
        <strain evidence="7">T30-4</strain>
    </source>
</reference>
<dbReference type="Gene3D" id="1.25.40.10">
    <property type="entry name" value="Tetratricopeptide repeat domain"/>
    <property type="match status" value="2"/>
</dbReference>
<proteinExistence type="inferred from homology"/>
<feature type="compositionally biased region" description="Polar residues" evidence="3">
    <location>
        <begin position="918"/>
        <end position="939"/>
    </location>
</feature>
<dbReference type="InterPro" id="IPR019734">
    <property type="entry name" value="TPR_rpt"/>
</dbReference>
<dbReference type="PROSITE" id="PS50222">
    <property type="entry name" value="EF_HAND_2"/>
    <property type="match status" value="1"/>
</dbReference>
<dbReference type="InterPro" id="IPR011989">
    <property type="entry name" value="ARM-like"/>
</dbReference>
<feature type="region of interest" description="Disordered" evidence="3">
    <location>
        <begin position="1184"/>
        <end position="1228"/>
    </location>
</feature>
<feature type="repeat" description="TPR" evidence="2">
    <location>
        <begin position="440"/>
        <end position="473"/>
    </location>
</feature>
<dbReference type="STRING" id="403677.D0NUL1"/>
<evidence type="ECO:0000256" key="3">
    <source>
        <dbReference type="SAM" id="MobiDB-lite"/>
    </source>
</evidence>
<dbReference type="InterPro" id="IPR011990">
    <property type="entry name" value="TPR-like_helical_dom_sf"/>
</dbReference>
<dbReference type="VEuPathDB" id="FungiDB:PITG_17012"/>
<dbReference type="OMA" id="QSYMINV"/>
<dbReference type="SMART" id="SM00028">
    <property type="entry name" value="TPR"/>
    <property type="match status" value="3"/>
</dbReference>
<feature type="compositionally biased region" description="Low complexity" evidence="3">
    <location>
        <begin position="1194"/>
        <end position="1212"/>
    </location>
</feature>
<organism evidence="6 7">
    <name type="scientific">Phytophthora infestans (strain T30-4)</name>
    <name type="common">Potato late blight agent</name>
    <dbReference type="NCBI Taxonomy" id="403677"/>
    <lineage>
        <taxon>Eukaryota</taxon>
        <taxon>Sar</taxon>
        <taxon>Stramenopiles</taxon>
        <taxon>Oomycota</taxon>
        <taxon>Peronosporomycetes</taxon>
        <taxon>Peronosporales</taxon>
        <taxon>Peronosporaceae</taxon>
        <taxon>Phytophthora</taxon>
    </lineage>
</organism>
<evidence type="ECO:0000256" key="2">
    <source>
        <dbReference type="PROSITE-ProRule" id="PRU00339"/>
    </source>
</evidence>
<dbReference type="GO" id="GO:0005524">
    <property type="term" value="F:ATP binding"/>
    <property type="evidence" value="ECO:0007669"/>
    <property type="project" value="InterPro"/>
</dbReference>
<dbReference type="eggNOG" id="KOG0198">
    <property type="taxonomic scope" value="Eukaryota"/>
</dbReference>
<comment type="similarity">
    <text evidence="1">Belongs to the protein kinase superfamily. Ser/Thr protein kinase family. CDPK subfamily.</text>
</comment>
<evidence type="ECO:0000259" key="5">
    <source>
        <dbReference type="PROSITE" id="PS50222"/>
    </source>
</evidence>
<dbReference type="Gene3D" id="3.80.10.10">
    <property type="entry name" value="Ribonuclease Inhibitor"/>
    <property type="match status" value="1"/>
</dbReference>
<dbReference type="SUPFAM" id="SSF52047">
    <property type="entry name" value="RNI-like"/>
    <property type="match status" value="1"/>
</dbReference>
<dbReference type="PANTHER" id="PTHR24114:SF50">
    <property type="entry name" value="RNI-LIKE PROTEIN"/>
    <property type="match status" value="1"/>
</dbReference>
<dbReference type="Gene3D" id="1.10.510.10">
    <property type="entry name" value="Transferase(Phosphotransferase) domain 1"/>
    <property type="match status" value="1"/>
</dbReference>
<dbReference type="Gene3D" id="1.25.10.10">
    <property type="entry name" value="Leucine-rich Repeat Variant"/>
    <property type="match status" value="1"/>
</dbReference>
<dbReference type="EMBL" id="DS028164">
    <property type="protein sequence ID" value="EEY65357.1"/>
    <property type="molecule type" value="Genomic_DNA"/>
</dbReference>
<evidence type="ECO:0000313" key="7">
    <source>
        <dbReference type="Proteomes" id="UP000006643"/>
    </source>
</evidence>
<feature type="domain" description="EF-hand" evidence="5">
    <location>
        <begin position="2092"/>
        <end position="2127"/>
    </location>
</feature>
<dbReference type="PROSITE" id="PS50096">
    <property type="entry name" value="IQ"/>
    <property type="match status" value="1"/>
</dbReference>
<dbReference type="RefSeq" id="XP_002897220.1">
    <property type="nucleotide sequence ID" value="XM_002897174.1"/>
</dbReference>
<dbReference type="GeneID" id="9469183"/>
<dbReference type="InterPro" id="IPR000719">
    <property type="entry name" value="Prot_kinase_dom"/>
</dbReference>
<evidence type="ECO:0000256" key="1">
    <source>
        <dbReference type="ARBA" id="ARBA00024334"/>
    </source>
</evidence>
<keyword evidence="2" id="KW-0802">TPR repeat</keyword>
<feature type="region of interest" description="Disordered" evidence="3">
    <location>
        <begin position="1286"/>
        <end position="1312"/>
    </location>
</feature>
<evidence type="ECO:0000313" key="6">
    <source>
        <dbReference type="EMBL" id="EEY65357.1"/>
    </source>
</evidence>
<protein>
    <submittedName>
        <fullName evidence="6">Uncharacterized protein</fullName>
    </submittedName>
</protein>
<sequence length="2356" mass="267438">MFLQKLLDPEDEQRRRVRRARIVRRNRIKREVGKGLPIRKPRVPRAGDYALNLDSEADTAEWNEPKSPFRPTFGGNSDEQQAALNPFHDAPLQATKTSFSSTSSRPFVPRPSDTVVPSTLSVPVPSKLISSRVKAKWQNVYQQIVFNRHEEILAKDPNRKWRQERFGLLLFAKGEYARASEHLSTAVSLGATSSLCWRRLAESYYHMWEDGGEWETLWACRAAYEQALTHVAVAGSPLALFAYAKVLECLGNFSGALTICTSIIQTFPNFEELREVKLRFVLLQRYQLFSSSTDPVMKLSVLTKCIGYTQELLLDQVITEGSRYLNVMYLHTRLSEMLEELSTPSPAIPKQAHVNVDILFQELYKLALKTSDVAPPPGTKWKAWKRHSDTYTAFAEYFRAQGDSVLASDALSRALELVEESDSSQKTTHHLTEEQRQKRVALYVVLARNYYQCNQMEKAIRAMEAVFGLDPLHAEARASLVEWFPTKWQYRLELEDASQVQIARVLRGIWGRKIALTRRREAQRIAERRYRDNPYHPGTRRLVLRLLRDKYASLFAAQEMAARCIQRRAYRYLHYARVRWKVEDQREKTLHALKSKHQTRKYRYNRQVRSQLAALLPNEYEYRFFREDCAALRIQDAAQRIQHFLRRYCCPAKSSPPVDDLLFRAQQKLVRDKERLAAMLGRLHRRWKRAKSRKESVLLFALQAEATEQRRIIVENASATKIQRLWRWYTAGQALEDRTSSQAQVFLVEHLFSAQRRQITFEVDLNHAARQIQAVYRGKRMRRFLQILRTRLPAPPCVSPVATLIGNCEANHRKGTETMATLHSIDSLDEKRSLFDHPVLVLRGARVLSRPDSPSSSERFPLQHVVSAIQYSSVLKSLICASGDFEGDRILKILHALQSRRTLRILALGGISVEEKGPSNQDSDATNCQNVNERKTGTTSSPLGQLVVVQSPLVPYQKSPLSPMQLLSKALCTSNFLLEELYLERNELLRTPQEGAIVAGVVADYFFARYGHLHTLVIAHMHLSDANGALLGAALVINTVLQKLDLHGNLLYDGAAIAIANDGLAFNETLRYLNLAENRIGSSGGKALFRCLNASNRALQTLILNNNYLMNDVVPILAETWQVNAVIESVELAGNLIHDRCVAEIQSAVAERREVAPSTDNHELRLLLARKRFGAHDTRSPFSRRGINFSTPFTSPGKNKNKKTNTPLSPKKWLSTNTPKISSPIAFPTSTNRQANEVLTTTVESGYTSTVRPLKYMKGTPMSPARLAALSKLPALPEKKRLAWPLMPRHPPAPTSPHPPAAPRRSCPPCLDPHPSLKSKYYSDKLGKHPRSNDIMTPSAIYISIIPTKMELSRAESALRTLKNRPKVPQPAVDTALAVLELICPSKILSESPTQTSDVAPSADEETKREQLQEELQTLLLHGKERWEPVAVFLVVVRDLLSRYLDLSDLDANTDFSVPSPDLPLYVSSIAPLSDVFVTQTVKQAVHQHMEYYEPRVRMAVAKLLGVLAKWDLHWVTQEFTPQIVDSVVSNLSRSPDFEETGFDELDDNVSNNGMITPPQSPEGTPRTPSTPYRLDDVSGWKALESSLCALKYIIKGSGVEFLKEQTTGDGDEAFVYLTPQILELVATKSCFHINRHVRVVGLDTITVLSDIAPVGFLEAHQTAVGDTLNKCIKRGMEDNWCQVRYAASISARSFLLKLQEQGRAAYLPILLPRLCLNRYYIAERVQKYSQESWRMIVGEQGRELVAKYATEIVDYYVEMTSHCVRESACQCIAELGMKVDPTAIRPHVGRLMQALLICFYDVSNLVRDAACLASAQLVRGFPDECRPFLDELYHLWIDHLSDDIWSVREDAAIALGNVIRAYGQEALDRVVKVTEEYLPLAKKQPAMTQQEYDEIMRSEKKHLSKQAFSCCSLEPKLFERHEHRDKEPWEHTDGAIYMVRELCAVAPDVAVTYLPQVADVAILRHFPQTAVLQETIWKQLPLMCEALGKKVFKRYLELFFDPLVFTLQGTNRLAKFAARDCVAQISKQIGPSIFLGRLDANPTWKEALGPVVPVQSYMINVSIASASRVREGILVALGRHCSGNQDVSSQSTRSWLTACFDRYDKNSSGFVSCDAVLNVVAELPLFRIQDWSADEVSQFCSFFFRGEEVERNFDYRLFLDYLFFPVCQHTPRIKLKKQIAVDDIFIIHEGNYLLSTEDSEERPCNYESVIIKQLDLKKFAAGTEERVAQLRRRVNELRLLSHPNLTTFQTTVQNGSSLYVIQEHHQICTLKTILESFGPMKEPTIRRYLLQILQALTFLHDHGVQHGNLTMQTAQIDSYGLLKLTDFGIRRHLLSLSSYSESEEDEEKRKTLVGT</sequence>
<dbReference type="SMART" id="SM00368">
    <property type="entry name" value="LRR_RI"/>
    <property type="match status" value="3"/>
</dbReference>
<dbReference type="InterPro" id="IPR002048">
    <property type="entry name" value="EF_hand_dom"/>
</dbReference>
<dbReference type="InterPro" id="IPR052394">
    <property type="entry name" value="LRR-containing"/>
</dbReference>
<dbReference type="SUPFAM" id="SSF48452">
    <property type="entry name" value="TPR-like"/>
    <property type="match status" value="1"/>
</dbReference>
<dbReference type="PROSITE" id="PS50011">
    <property type="entry name" value="PROTEIN_KINASE_DOM"/>
    <property type="match status" value="1"/>
</dbReference>
<gene>
    <name evidence="6" type="ORF">PITG_17012</name>
</gene>
<keyword evidence="7" id="KW-1185">Reference proteome</keyword>
<feature type="compositionally biased region" description="Pro residues" evidence="3">
    <location>
        <begin position="1288"/>
        <end position="1302"/>
    </location>
</feature>
<accession>D0NUL1</accession>
<dbReference type="SUPFAM" id="SSF48371">
    <property type="entry name" value="ARM repeat"/>
    <property type="match status" value="1"/>
</dbReference>